<dbReference type="Proteomes" id="UP001359559">
    <property type="component" value="Unassembled WGS sequence"/>
</dbReference>
<evidence type="ECO:0000313" key="3">
    <source>
        <dbReference type="Proteomes" id="UP001359559"/>
    </source>
</evidence>
<organism evidence="2 3">
    <name type="scientific">Clitoria ternatea</name>
    <name type="common">Butterfly pea</name>
    <dbReference type="NCBI Taxonomy" id="43366"/>
    <lineage>
        <taxon>Eukaryota</taxon>
        <taxon>Viridiplantae</taxon>
        <taxon>Streptophyta</taxon>
        <taxon>Embryophyta</taxon>
        <taxon>Tracheophyta</taxon>
        <taxon>Spermatophyta</taxon>
        <taxon>Magnoliopsida</taxon>
        <taxon>eudicotyledons</taxon>
        <taxon>Gunneridae</taxon>
        <taxon>Pentapetalae</taxon>
        <taxon>rosids</taxon>
        <taxon>fabids</taxon>
        <taxon>Fabales</taxon>
        <taxon>Fabaceae</taxon>
        <taxon>Papilionoideae</taxon>
        <taxon>50 kb inversion clade</taxon>
        <taxon>NPAAA clade</taxon>
        <taxon>indigoferoid/millettioid clade</taxon>
        <taxon>Phaseoleae</taxon>
        <taxon>Clitoria</taxon>
    </lineage>
</organism>
<evidence type="ECO:0000313" key="2">
    <source>
        <dbReference type="EMBL" id="KAK7292902.1"/>
    </source>
</evidence>
<keyword evidence="3" id="KW-1185">Reference proteome</keyword>
<accession>A0AAN9J619</accession>
<dbReference type="AlphaFoldDB" id="A0AAN9J619"/>
<name>A0AAN9J619_CLITE</name>
<comment type="caution">
    <text evidence="2">The sequence shown here is derived from an EMBL/GenBank/DDBJ whole genome shotgun (WGS) entry which is preliminary data.</text>
</comment>
<protein>
    <submittedName>
        <fullName evidence="2">Uncharacterized protein</fullName>
    </submittedName>
</protein>
<reference evidence="2 3" key="1">
    <citation type="submission" date="2024-01" db="EMBL/GenBank/DDBJ databases">
        <title>The genomes of 5 underutilized Papilionoideae crops provide insights into root nodulation and disease resistance.</title>
        <authorList>
            <person name="Yuan L."/>
        </authorList>
    </citation>
    <scope>NUCLEOTIDE SEQUENCE [LARGE SCALE GENOMIC DNA]</scope>
    <source>
        <strain evidence="2">LY-2023</strain>
        <tissue evidence="2">Leaf</tissue>
    </source>
</reference>
<sequence>MRCLQMWLVREAVENRFGGRKDHVRFSTQNEQVGEDHDLGEESVSEIEWRMEGETNAQAQEEHGEENNDAVEGNFLHSQLLAIRNCVVIDRRMVGYVFCGDRMCMCLVAVVVAGVY</sequence>
<feature type="transmembrane region" description="Helical" evidence="1">
    <location>
        <begin position="93"/>
        <end position="115"/>
    </location>
</feature>
<evidence type="ECO:0000256" key="1">
    <source>
        <dbReference type="SAM" id="Phobius"/>
    </source>
</evidence>
<keyword evidence="1" id="KW-0472">Membrane</keyword>
<keyword evidence="1" id="KW-0812">Transmembrane</keyword>
<gene>
    <name evidence="2" type="ORF">RJT34_15758</name>
</gene>
<keyword evidence="1" id="KW-1133">Transmembrane helix</keyword>
<proteinExistence type="predicted"/>
<dbReference type="EMBL" id="JAYKXN010000004">
    <property type="protein sequence ID" value="KAK7292902.1"/>
    <property type="molecule type" value="Genomic_DNA"/>
</dbReference>